<dbReference type="RefSeq" id="WP_231417867.1">
    <property type="nucleotide sequence ID" value="NZ_CP126446.1"/>
</dbReference>
<dbReference type="Gene3D" id="1.10.287.1060">
    <property type="entry name" value="ESAT-6-like"/>
    <property type="match status" value="1"/>
</dbReference>
<accession>A0ABY8UZE2</accession>
<name>A0ABY8UZE2_9BACI</name>
<organism evidence="1 2">
    <name type="scientific">Pontibacillus chungwhensis</name>
    <dbReference type="NCBI Taxonomy" id="265426"/>
    <lineage>
        <taxon>Bacteria</taxon>
        <taxon>Bacillati</taxon>
        <taxon>Bacillota</taxon>
        <taxon>Bacilli</taxon>
        <taxon>Bacillales</taxon>
        <taxon>Bacillaceae</taxon>
        <taxon>Pontibacillus</taxon>
    </lineage>
</organism>
<dbReference type="EMBL" id="CP126446">
    <property type="protein sequence ID" value="WIF97749.1"/>
    <property type="molecule type" value="Genomic_DNA"/>
</dbReference>
<dbReference type="Proteomes" id="UP001236652">
    <property type="component" value="Chromosome"/>
</dbReference>
<evidence type="ECO:0008006" key="3">
    <source>
        <dbReference type="Google" id="ProtNLM"/>
    </source>
</evidence>
<protein>
    <recommendedName>
        <fullName evidence="3">WXG100 family type VII secretion target</fullName>
    </recommendedName>
</protein>
<gene>
    <name evidence="1" type="ORF">QNI29_18800</name>
</gene>
<reference evidence="1 2" key="1">
    <citation type="submission" date="2023-05" db="EMBL/GenBank/DDBJ databases">
        <title>Comparative genomics reveals the evidence of polycyclic aromatic hydrocarbons degradation in moderately halophilic genus Pontibacillus.</title>
        <authorList>
            <person name="Yang H."/>
            <person name="Qian Z."/>
        </authorList>
    </citation>
    <scope>NUCLEOTIDE SEQUENCE [LARGE SCALE GENOMIC DNA]</scope>
    <source>
        <strain evidence="2">HN14</strain>
    </source>
</reference>
<sequence>MGINVYEARSQANQLGQYANSLRDVKNRLEHYQSSINDSWKSEEMIYVNRAIQQINSELNSITSTLYSLEHKVDSAAYQIKCEEEARAAALSRKND</sequence>
<proteinExistence type="predicted"/>
<dbReference type="InterPro" id="IPR036689">
    <property type="entry name" value="ESAT-6-like_sf"/>
</dbReference>
<dbReference type="SUPFAM" id="SSF140453">
    <property type="entry name" value="EsxAB dimer-like"/>
    <property type="match status" value="1"/>
</dbReference>
<evidence type="ECO:0000313" key="2">
    <source>
        <dbReference type="Proteomes" id="UP001236652"/>
    </source>
</evidence>
<evidence type="ECO:0000313" key="1">
    <source>
        <dbReference type="EMBL" id="WIF97749.1"/>
    </source>
</evidence>
<keyword evidence="2" id="KW-1185">Reference proteome</keyword>